<dbReference type="GO" id="GO:0033014">
    <property type="term" value="P:tetrapyrrole biosynthetic process"/>
    <property type="evidence" value="ECO:0007669"/>
    <property type="project" value="InterPro"/>
</dbReference>
<accession>A0A0K9PZP4</accession>
<comment type="caution">
    <text evidence="2">The sequence shown here is derived from an EMBL/GenBank/DDBJ whole genome shotgun (WGS) entry which is preliminary data.</text>
</comment>
<dbReference type="Pfam" id="PF08615">
    <property type="entry name" value="RNase_H2_suC"/>
    <property type="match status" value="1"/>
</dbReference>
<organism evidence="2 3">
    <name type="scientific">Zostera marina</name>
    <name type="common">Eelgrass</name>
    <dbReference type="NCBI Taxonomy" id="29655"/>
    <lineage>
        <taxon>Eukaryota</taxon>
        <taxon>Viridiplantae</taxon>
        <taxon>Streptophyta</taxon>
        <taxon>Embryophyta</taxon>
        <taxon>Tracheophyta</taxon>
        <taxon>Spermatophyta</taxon>
        <taxon>Magnoliopsida</taxon>
        <taxon>Liliopsida</taxon>
        <taxon>Zosteraceae</taxon>
        <taxon>Zostera</taxon>
    </lineage>
</organism>
<sequence>MLALAGLKRLNMTENVTSILSVEEMLPAVAQGTIGIACRTNDNTMYSRCRERATMPLDDMISMGYVLGKKDGVKGKELKGSDEESNDWSSYAEFQNITYWNHDDMPSNDDPIIRCFHWFTIADAVSTFSFSSVFTCDF</sequence>
<dbReference type="PANTHER" id="PTHR47204:SF1">
    <property type="entry name" value="RIBONUCLEASE H2 SUBUNIT C"/>
    <property type="match status" value="1"/>
</dbReference>
<dbReference type="InterPro" id="IPR022417">
    <property type="entry name" value="Porphobilin_deaminase_N"/>
</dbReference>
<proteinExistence type="predicted"/>
<dbReference type="STRING" id="29655.A0A0K9PZP4"/>
<keyword evidence="3" id="KW-1185">Reference proteome</keyword>
<gene>
    <name evidence="2" type="ORF">ZOSMA_12G00870</name>
</gene>
<dbReference type="InterPro" id="IPR013924">
    <property type="entry name" value="RNase_H2_suC"/>
</dbReference>
<dbReference type="OrthoDB" id="6222486at2759"/>
<name>A0A0K9PZP4_ZOSMR</name>
<dbReference type="EMBL" id="LFYR01000338">
    <property type="protein sequence ID" value="KMZ74399.1"/>
    <property type="molecule type" value="Genomic_DNA"/>
</dbReference>
<feature type="domain" description="Porphobilinogen deaminase N-terminal" evidence="1">
    <location>
        <begin position="1"/>
        <end position="45"/>
    </location>
</feature>
<evidence type="ECO:0000313" key="2">
    <source>
        <dbReference type="EMBL" id="KMZ74399.1"/>
    </source>
</evidence>
<dbReference type="GO" id="GO:0032299">
    <property type="term" value="C:ribonuclease H2 complex"/>
    <property type="evidence" value="ECO:0007669"/>
    <property type="project" value="InterPro"/>
</dbReference>
<dbReference type="PANTHER" id="PTHR47204">
    <property type="entry name" value="OS02G0168900 PROTEIN"/>
    <property type="match status" value="1"/>
</dbReference>
<evidence type="ECO:0000313" key="3">
    <source>
        <dbReference type="Proteomes" id="UP000036987"/>
    </source>
</evidence>
<dbReference type="Pfam" id="PF01379">
    <property type="entry name" value="Porphobil_deam"/>
    <property type="match status" value="1"/>
</dbReference>
<dbReference type="AlphaFoldDB" id="A0A0K9PZP4"/>
<protein>
    <submittedName>
        <fullName evidence="2">Hydroxymethylbilane synthase</fullName>
    </submittedName>
</protein>
<dbReference type="GO" id="GO:0006401">
    <property type="term" value="P:RNA catabolic process"/>
    <property type="evidence" value="ECO:0007669"/>
    <property type="project" value="InterPro"/>
</dbReference>
<dbReference type="Gene3D" id="2.40.128.680">
    <property type="match status" value="1"/>
</dbReference>
<dbReference type="Proteomes" id="UP000036987">
    <property type="component" value="Unassembled WGS sequence"/>
</dbReference>
<dbReference type="GO" id="GO:0004418">
    <property type="term" value="F:hydroxymethylbilane synthase activity"/>
    <property type="evidence" value="ECO:0007669"/>
    <property type="project" value="InterPro"/>
</dbReference>
<evidence type="ECO:0000259" key="1">
    <source>
        <dbReference type="Pfam" id="PF01379"/>
    </source>
</evidence>
<reference evidence="3" key="1">
    <citation type="journal article" date="2016" name="Nature">
        <title>The genome of the seagrass Zostera marina reveals angiosperm adaptation to the sea.</title>
        <authorList>
            <person name="Olsen J.L."/>
            <person name="Rouze P."/>
            <person name="Verhelst B."/>
            <person name="Lin Y.-C."/>
            <person name="Bayer T."/>
            <person name="Collen J."/>
            <person name="Dattolo E."/>
            <person name="De Paoli E."/>
            <person name="Dittami S."/>
            <person name="Maumus F."/>
            <person name="Michel G."/>
            <person name="Kersting A."/>
            <person name="Lauritano C."/>
            <person name="Lohaus R."/>
            <person name="Toepel M."/>
            <person name="Tonon T."/>
            <person name="Vanneste K."/>
            <person name="Amirebrahimi M."/>
            <person name="Brakel J."/>
            <person name="Bostroem C."/>
            <person name="Chovatia M."/>
            <person name="Grimwood J."/>
            <person name="Jenkins J.W."/>
            <person name="Jueterbock A."/>
            <person name="Mraz A."/>
            <person name="Stam W.T."/>
            <person name="Tice H."/>
            <person name="Bornberg-Bauer E."/>
            <person name="Green P.J."/>
            <person name="Pearson G.A."/>
            <person name="Procaccini G."/>
            <person name="Duarte C.M."/>
            <person name="Schmutz J."/>
            <person name="Reusch T.B.H."/>
            <person name="Van de Peer Y."/>
        </authorList>
    </citation>
    <scope>NUCLEOTIDE SEQUENCE [LARGE SCALE GENOMIC DNA]</scope>
    <source>
        <strain evidence="3">cv. Finnish</strain>
    </source>
</reference>
<dbReference type="SUPFAM" id="SSF53850">
    <property type="entry name" value="Periplasmic binding protein-like II"/>
    <property type="match status" value="1"/>
</dbReference>